<proteinExistence type="predicted"/>
<evidence type="ECO:0000313" key="4">
    <source>
        <dbReference type="EMBL" id="TMQ53484.1"/>
    </source>
</evidence>
<keyword evidence="3" id="KW-0732">Signal</keyword>
<evidence type="ECO:0000256" key="3">
    <source>
        <dbReference type="SAM" id="SignalP"/>
    </source>
</evidence>
<dbReference type="EMBL" id="VBOU01000085">
    <property type="protein sequence ID" value="TMQ53484.1"/>
    <property type="molecule type" value="Genomic_DNA"/>
</dbReference>
<keyword evidence="2" id="KW-0472">Membrane</keyword>
<evidence type="ECO:0000256" key="1">
    <source>
        <dbReference type="SAM" id="MobiDB-lite"/>
    </source>
</evidence>
<protein>
    <recommendedName>
        <fullName evidence="6">Carboxypeptidase regulatory-like domain-containing protein</fullName>
    </recommendedName>
</protein>
<keyword evidence="2" id="KW-1133">Transmembrane helix</keyword>
<accession>A0A538SQ33</accession>
<gene>
    <name evidence="4" type="ORF">E6K74_09085</name>
</gene>
<dbReference type="Proteomes" id="UP000319829">
    <property type="component" value="Unassembled WGS sequence"/>
</dbReference>
<feature type="chain" id="PRO_5022082492" description="Carboxypeptidase regulatory-like domain-containing protein" evidence="3">
    <location>
        <begin position="28"/>
        <end position="419"/>
    </location>
</feature>
<dbReference type="AlphaFoldDB" id="A0A538SQ33"/>
<keyword evidence="2" id="KW-0812">Transmembrane</keyword>
<feature type="transmembrane region" description="Helical" evidence="2">
    <location>
        <begin position="295"/>
        <end position="313"/>
    </location>
</feature>
<sequence>MRPSGVPAAIVLAMLAISIGVPTAATALTIRGAVVKGDEKRPVAGQTVQLHVVRGNEELKGSTAATNPAGEYQFDGLKADPALSYYVSTEYENAFYTEGPLAQDQGPTVTHDFVVYDVGRDISAVQVKNHHIIIERQPDGLHVTEILIFENRGRTAFLGTGPDHAENAGARIGLPASINGFQQGMGGDPQTTHVRGRELSSERPIPPGVRPFSFSYRIPLSGRVDLSHRLYFPTASFVVLLDDPKLKLESKALEYGGMRDQGGKQYAVYSGATFGVGQEIQIRIGGAGFWSNPKVYPWLIAPFAIVGALWIAARRGRRVRAAVRAGRAEAPSEAVATGVPAEQRQAAPPRPAAALPLTQPQGGGTSDADFRKAYLFLIASLDEGLERGEFSRETHALIRQNLKRRLQALLAEESASGVR</sequence>
<feature type="compositionally biased region" description="Low complexity" evidence="1">
    <location>
        <begin position="340"/>
        <end position="360"/>
    </location>
</feature>
<feature type="region of interest" description="Disordered" evidence="1">
    <location>
        <begin position="332"/>
        <end position="365"/>
    </location>
</feature>
<evidence type="ECO:0000313" key="5">
    <source>
        <dbReference type="Proteomes" id="UP000319829"/>
    </source>
</evidence>
<evidence type="ECO:0000256" key="2">
    <source>
        <dbReference type="SAM" id="Phobius"/>
    </source>
</evidence>
<comment type="caution">
    <text evidence="4">The sequence shown here is derived from an EMBL/GenBank/DDBJ whole genome shotgun (WGS) entry which is preliminary data.</text>
</comment>
<name>A0A538SQ33_UNCEI</name>
<organism evidence="4 5">
    <name type="scientific">Eiseniibacteriota bacterium</name>
    <dbReference type="NCBI Taxonomy" id="2212470"/>
    <lineage>
        <taxon>Bacteria</taxon>
        <taxon>Candidatus Eiseniibacteriota</taxon>
    </lineage>
</organism>
<evidence type="ECO:0008006" key="6">
    <source>
        <dbReference type="Google" id="ProtNLM"/>
    </source>
</evidence>
<reference evidence="4 5" key="1">
    <citation type="journal article" date="2019" name="Nat. Microbiol.">
        <title>Mediterranean grassland soil C-N compound turnover is dependent on rainfall and depth, and is mediated by genomically divergent microorganisms.</title>
        <authorList>
            <person name="Diamond S."/>
            <person name="Andeer P.F."/>
            <person name="Li Z."/>
            <person name="Crits-Christoph A."/>
            <person name="Burstein D."/>
            <person name="Anantharaman K."/>
            <person name="Lane K.R."/>
            <person name="Thomas B.C."/>
            <person name="Pan C."/>
            <person name="Northen T.R."/>
            <person name="Banfield J.F."/>
        </authorList>
    </citation>
    <scope>NUCLEOTIDE SEQUENCE [LARGE SCALE GENOMIC DNA]</scope>
    <source>
        <strain evidence="4">WS_4</strain>
    </source>
</reference>
<feature type="signal peptide" evidence="3">
    <location>
        <begin position="1"/>
        <end position="27"/>
    </location>
</feature>